<protein>
    <recommendedName>
        <fullName evidence="3">Rubrerythrin</fullName>
    </recommendedName>
</protein>
<gene>
    <name evidence="1" type="ordered locus">Dacet_0024</name>
</gene>
<dbReference type="InParanoid" id="D4H183"/>
<dbReference type="RefSeq" id="WP_013009379.1">
    <property type="nucleotide sequence ID" value="NC_013943.1"/>
</dbReference>
<dbReference type="InterPro" id="IPR012347">
    <property type="entry name" value="Ferritin-like"/>
</dbReference>
<accession>D4H183</accession>
<keyword evidence="2" id="KW-1185">Reference proteome</keyword>
<dbReference type="AlphaFoldDB" id="D4H183"/>
<dbReference type="KEGG" id="dap:Dacet_0024"/>
<dbReference type="Proteomes" id="UP000002012">
    <property type="component" value="Chromosome"/>
</dbReference>
<dbReference type="STRING" id="522772.Dacet_0024"/>
<dbReference type="Gene3D" id="1.20.1260.10">
    <property type="match status" value="1"/>
</dbReference>
<evidence type="ECO:0008006" key="3">
    <source>
        <dbReference type="Google" id="ProtNLM"/>
    </source>
</evidence>
<proteinExistence type="predicted"/>
<dbReference type="HOGENOM" id="CLU_1710272_0_0_0"/>
<dbReference type="OrthoDB" id="9792395at2"/>
<name>D4H183_DENA2</name>
<dbReference type="EMBL" id="CP001968">
    <property type="protein sequence ID" value="ADD66831.1"/>
    <property type="molecule type" value="Genomic_DNA"/>
</dbReference>
<organism evidence="1 2">
    <name type="scientific">Denitrovibrio acetiphilus (strain DSM 12809 / NBRC 114555 / N2460)</name>
    <dbReference type="NCBI Taxonomy" id="522772"/>
    <lineage>
        <taxon>Bacteria</taxon>
        <taxon>Pseudomonadati</taxon>
        <taxon>Deferribacterota</taxon>
        <taxon>Deferribacteres</taxon>
        <taxon>Deferribacterales</taxon>
        <taxon>Geovibrionaceae</taxon>
        <taxon>Denitrovibrio</taxon>
    </lineage>
</organism>
<dbReference type="PaxDb" id="522772-Dacet_0024"/>
<sequence>MEATVVEALKEAAQKEQLTYDFYEKLLSLVSELSAKKIIQELMDTKQRFKKDIEDSIMCGCLDKLGLDSTCKLRDLGIGKTGHSEVVKPDLNVQELLLIAIRHEDTSMKFYEKMAEKFAGSEAGEAFTRLAYDVACHKKDIQYIYDDIVNIEN</sequence>
<dbReference type="SUPFAM" id="SSF47240">
    <property type="entry name" value="Ferritin-like"/>
    <property type="match status" value="1"/>
</dbReference>
<dbReference type="InterPro" id="IPR009078">
    <property type="entry name" value="Ferritin-like_SF"/>
</dbReference>
<evidence type="ECO:0000313" key="1">
    <source>
        <dbReference type="EMBL" id="ADD66831.1"/>
    </source>
</evidence>
<reference evidence="1 2" key="1">
    <citation type="journal article" date="2010" name="Stand. Genomic Sci.">
        <title>Complete genome sequence of Denitrovibrio acetiphilus type strain (N2460).</title>
        <authorList>
            <person name="Kiss H."/>
            <person name="Lang E."/>
            <person name="Lapidus A."/>
            <person name="Copeland A."/>
            <person name="Nolan M."/>
            <person name="Glavina Del Rio T."/>
            <person name="Chen F."/>
            <person name="Lucas S."/>
            <person name="Tice H."/>
            <person name="Cheng J.F."/>
            <person name="Han C."/>
            <person name="Goodwin L."/>
            <person name="Pitluck S."/>
            <person name="Liolios K."/>
            <person name="Pati A."/>
            <person name="Ivanova N."/>
            <person name="Mavromatis K."/>
            <person name="Chen A."/>
            <person name="Palaniappan K."/>
            <person name="Land M."/>
            <person name="Hauser L."/>
            <person name="Chang Y.J."/>
            <person name="Jeffries C.D."/>
            <person name="Detter J.C."/>
            <person name="Brettin T."/>
            <person name="Spring S."/>
            <person name="Rohde M."/>
            <person name="Goker M."/>
            <person name="Woyke T."/>
            <person name="Bristow J."/>
            <person name="Eisen J.A."/>
            <person name="Markowitz V."/>
            <person name="Hugenholtz P."/>
            <person name="Kyrpides N.C."/>
            <person name="Klenk H.P."/>
        </authorList>
    </citation>
    <scope>NUCLEOTIDE SEQUENCE [LARGE SCALE GENOMIC DNA]</scope>
    <source>
        <strain evidence="2">DSM 12809 / NBRC 114555 / N2460</strain>
    </source>
</reference>
<evidence type="ECO:0000313" key="2">
    <source>
        <dbReference type="Proteomes" id="UP000002012"/>
    </source>
</evidence>
<dbReference type="eggNOG" id="COG1633">
    <property type="taxonomic scope" value="Bacteria"/>
</dbReference>